<evidence type="ECO:0000313" key="2">
    <source>
        <dbReference type="EMBL" id="MBK1661780.1"/>
    </source>
</evidence>
<protein>
    <recommendedName>
        <fullName evidence="4">Poly(3-hydroxybutyrate) depolymerase</fullName>
    </recommendedName>
</protein>
<keyword evidence="3" id="KW-1185">Reference proteome</keyword>
<dbReference type="Gene3D" id="3.40.50.1820">
    <property type="entry name" value="alpha/beta hydrolase"/>
    <property type="match status" value="2"/>
</dbReference>
<sequence length="390" mass="41217">MRLRMRLPAHAPAEARHTRPAPQRPGGRRAALLAGPLLGLGLLAGTASAADRLGGYRVDPAQISVSGISSGAFMANQLHVAHSATFTGAGLVAGGLYGCAVLAAGPDGVQPLASLATGPCMSAPALLQPAATYAGRIRDFAARGWIDPVEGLGRSRLYAFTGKSDRVVNPETVRRAVAVYGLLGLPTVATSFSDAALDAGHSWVTQAFGVACPDNRDPYINDCGYDQAGTVLQTIYGPLQPRAAQAAGALVAFDQTEFAPGGQPAPHGLWDTGYLYVPQACQGDGAAPCRLHVVLHGCKQSAQALGDVFYRNIGVNEWAEANRILVLYPQARTVAASDFPVPRPDALFNINPEGCWNWWGYAYDSRYLFKDGVQVNAIWRMVQRVAGRPD</sequence>
<evidence type="ECO:0008006" key="4">
    <source>
        <dbReference type="Google" id="ProtNLM"/>
    </source>
</evidence>
<proteinExistence type="predicted"/>
<dbReference type="Proteomes" id="UP000697995">
    <property type="component" value="Unassembled WGS sequence"/>
</dbReference>
<name>A0ABS1D5M6_9PROT</name>
<dbReference type="EMBL" id="NRSG01000370">
    <property type="protein sequence ID" value="MBK1661780.1"/>
    <property type="molecule type" value="Genomic_DNA"/>
</dbReference>
<organism evidence="2 3">
    <name type="scientific">Paracraurococcus ruber</name>
    <dbReference type="NCBI Taxonomy" id="77675"/>
    <lineage>
        <taxon>Bacteria</taxon>
        <taxon>Pseudomonadati</taxon>
        <taxon>Pseudomonadota</taxon>
        <taxon>Alphaproteobacteria</taxon>
        <taxon>Acetobacterales</taxon>
        <taxon>Roseomonadaceae</taxon>
        <taxon>Paracraurococcus</taxon>
    </lineage>
</organism>
<dbReference type="PANTHER" id="PTHR42972:SF8">
    <property type="entry name" value="POLYHYDROXYBUTYRATE DEPOLYMERASE"/>
    <property type="match status" value="1"/>
</dbReference>
<evidence type="ECO:0000256" key="1">
    <source>
        <dbReference type="SAM" id="MobiDB-lite"/>
    </source>
</evidence>
<reference evidence="2 3" key="1">
    <citation type="journal article" date="2020" name="Microorganisms">
        <title>Osmotic Adaptation and Compatible Solute Biosynthesis of Phototrophic Bacteria as Revealed from Genome Analyses.</title>
        <authorList>
            <person name="Imhoff J.F."/>
            <person name="Rahn T."/>
            <person name="Kunzel S."/>
            <person name="Keller A."/>
            <person name="Neulinger S.C."/>
        </authorList>
    </citation>
    <scope>NUCLEOTIDE SEQUENCE [LARGE SCALE GENOMIC DNA]</scope>
    <source>
        <strain evidence="2 3">DSM 15382</strain>
    </source>
</reference>
<gene>
    <name evidence="2" type="ORF">CKO45_26630</name>
</gene>
<dbReference type="SUPFAM" id="SSF53474">
    <property type="entry name" value="alpha/beta-Hydrolases"/>
    <property type="match status" value="1"/>
</dbReference>
<feature type="region of interest" description="Disordered" evidence="1">
    <location>
        <begin position="1"/>
        <end position="27"/>
    </location>
</feature>
<comment type="caution">
    <text evidence="2">The sequence shown here is derived from an EMBL/GenBank/DDBJ whole genome shotgun (WGS) entry which is preliminary data.</text>
</comment>
<evidence type="ECO:0000313" key="3">
    <source>
        <dbReference type="Proteomes" id="UP000697995"/>
    </source>
</evidence>
<accession>A0ABS1D5M6</accession>
<dbReference type="PANTHER" id="PTHR42972">
    <property type="entry name" value="TOL-PAL SYSTEM PROTEIN TOLB"/>
    <property type="match status" value="1"/>
</dbReference>
<dbReference type="InterPro" id="IPR029058">
    <property type="entry name" value="AB_hydrolase_fold"/>
</dbReference>